<evidence type="ECO:0000313" key="3">
    <source>
        <dbReference type="Proteomes" id="UP000553776"/>
    </source>
</evidence>
<keyword evidence="3" id="KW-1185">Reference proteome</keyword>
<dbReference type="RefSeq" id="WP_185138903.1">
    <property type="nucleotide sequence ID" value="NZ_JACJVR010000108.1"/>
</dbReference>
<dbReference type="EMBL" id="JACJVR010000108">
    <property type="protein sequence ID" value="MBB6694940.1"/>
    <property type="molecule type" value="Genomic_DNA"/>
</dbReference>
<evidence type="ECO:0008006" key="4">
    <source>
        <dbReference type="Google" id="ProtNLM"/>
    </source>
</evidence>
<proteinExistence type="predicted"/>
<dbReference type="Proteomes" id="UP000553776">
    <property type="component" value="Unassembled WGS sequence"/>
</dbReference>
<accession>A0A841UAI4</accession>
<organism evidence="2 3">
    <name type="scientific">Cohnella xylanilytica</name>
    <dbReference type="NCBI Taxonomy" id="557555"/>
    <lineage>
        <taxon>Bacteria</taxon>
        <taxon>Bacillati</taxon>
        <taxon>Bacillota</taxon>
        <taxon>Bacilli</taxon>
        <taxon>Bacillales</taxon>
        <taxon>Paenibacillaceae</taxon>
        <taxon>Cohnella</taxon>
    </lineage>
</organism>
<reference evidence="2 3" key="1">
    <citation type="submission" date="2020-08" db="EMBL/GenBank/DDBJ databases">
        <title>Cohnella phylogeny.</title>
        <authorList>
            <person name="Dunlap C."/>
        </authorList>
    </citation>
    <scope>NUCLEOTIDE SEQUENCE [LARGE SCALE GENOMIC DNA]</scope>
    <source>
        <strain evidence="2 3">DSM 25239</strain>
    </source>
</reference>
<evidence type="ECO:0000256" key="1">
    <source>
        <dbReference type="SAM" id="SignalP"/>
    </source>
</evidence>
<comment type="caution">
    <text evidence="2">The sequence shown here is derived from an EMBL/GenBank/DDBJ whole genome shotgun (WGS) entry which is preliminary data.</text>
</comment>
<dbReference type="AlphaFoldDB" id="A0A841UAI4"/>
<gene>
    <name evidence="2" type="ORF">H7B90_26440</name>
</gene>
<keyword evidence="1" id="KW-0732">Signal</keyword>
<evidence type="ECO:0000313" key="2">
    <source>
        <dbReference type="EMBL" id="MBB6694940.1"/>
    </source>
</evidence>
<feature type="chain" id="PRO_5039587400" description="Sporulation lipoprotein YhcN/YlaJ" evidence="1">
    <location>
        <begin position="24"/>
        <end position="138"/>
    </location>
</feature>
<sequence>MLAQRNRVRTTLALALTFTLSLAAIGLQAGCGNRNTSSVKPQSYADDGYLGRTNANPHIPGRHMALNYNNDAVLIQQAIRDVPGVRGSSVTFNGADAYVTLKLAPSLGDRQVPTVERQAASVLRFNFPRYNIHVSSMR</sequence>
<name>A0A841UAI4_9BACL</name>
<protein>
    <recommendedName>
        <fullName evidence="4">Sporulation lipoprotein YhcN/YlaJ</fullName>
    </recommendedName>
</protein>
<feature type="signal peptide" evidence="1">
    <location>
        <begin position="1"/>
        <end position="23"/>
    </location>
</feature>